<comment type="caution">
    <text evidence="1">The sequence shown here is derived from an EMBL/GenBank/DDBJ whole genome shotgun (WGS) entry which is preliminary data.</text>
</comment>
<dbReference type="EMBL" id="CAMKVN010003235">
    <property type="protein sequence ID" value="CAI2184125.1"/>
    <property type="molecule type" value="Genomic_DNA"/>
</dbReference>
<keyword evidence="2" id="KW-1185">Reference proteome</keyword>
<dbReference type="AlphaFoldDB" id="A0A9W4SWL7"/>
<protein>
    <submittedName>
        <fullName evidence="1">19701_t:CDS:1</fullName>
    </submittedName>
</protein>
<evidence type="ECO:0000313" key="2">
    <source>
        <dbReference type="Proteomes" id="UP001153678"/>
    </source>
</evidence>
<evidence type="ECO:0000313" key="1">
    <source>
        <dbReference type="EMBL" id="CAI2184125.1"/>
    </source>
</evidence>
<dbReference type="SUPFAM" id="SSF56672">
    <property type="entry name" value="DNA/RNA polymerases"/>
    <property type="match status" value="1"/>
</dbReference>
<reference evidence="1" key="1">
    <citation type="submission" date="2022-08" db="EMBL/GenBank/DDBJ databases">
        <authorList>
            <person name="Kallberg Y."/>
            <person name="Tangrot J."/>
            <person name="Rosling A."/>
        </authorList>
    </citation>
    <scope>NUCLEOTIDE SEQUENCE</scope>
    <source>
        <strain evidence="1">Wild A</strain>
    </source>
</reference>
<proteinExistence type="predicted"/>
<gene>
    <name evidence="1" type="ORF">FWILDA_LOCUS11424</name>
</gene>
<name>A0A9W4SWL7_9GLOM</name>
<sequence>EAKNSLSPIFLHELACRTTKAEKYNLNLVIKFVSKKAFSREELSKEAYWTEMDKNGMSYLKMAYEEVLFLICFTGKNKYFGVGYEDVVNFKPKNLFIKGIDTVKQGKSQLLKFIREKIMREAMDINNMYPIHIIVKDTLREARNKK</sequence>
<feature type="non-terminal residue" evidence="1">
    <location>
        <position position="146"/>
    </location>
</feature>
<dbReference type="Proteomes" id="UP001153678">
    <property type="component" value="Unassembled WGS sequence"/>
</dbReference>
<accession>A0A9W4SWL7</accession>
<dbReference type="InterPro" id="IPR043502">
    <property type="entry name" value="DNA/RNA_pol_sf"/>
</dbReference>
<dbReference type="OrthoDB" id="2414538at2759"/>
<organism evidence="1 2">
    <name type="scientific">Funneliformis geosporum</name>
    <dbReference type="NCBI Taxonomy" id="1117311"/>
    <lineage>
        <taxon>Eukaryota</taxon>
        <taxon>Fungi</taxon>
        <taxon>Fungi incertae sedis</taxon>
        <taxon>Mucoromycota</taxon>
        <taxon>Glomeromycotina</taxon>
        <taxon>Glomeromycetes</taxon>
        <taxon>Glomerales</taxon>
        <taxon>Glomeraceae</taxon>
        <taxon>Funneliformis</taxon>
    </lineage>
</organism>